<dbReference type="OrthoDB" id="4426404at2"/>
<protein>
    <recommendedName>
        <fullName evidence="3">Ribbon-helix-helix protein CopG domain-containing protein</fullName>
    </recommendedName>
</protein>
<name>N1UUF5_9MICC</name>
<accession>N1UUF5</accession>
<keyword evidence="2" id="KW-1185">Reference proteome</keyword>
<evidence type="ECO:0000313" key="1">
    <source>
        <dbReference type="EMBL" id="EMY34056.1"/>
    </source>
</evidence>
<evidence type="ECO:0008006" key="3">
    <source>
        <dbReference type="Google" id="ProtNLM"/>
    </source>
</evidence>
<gene>
    <name evidence="1" type="ORF">D477_011576</name>
</gene>
<dbReference type="EMBL" id="ANPE02000135">
    <property type="protein sequence ID" value="EMY34056.1"/>
    <property type="molecule type" value="Genomic_DNA"/>
</dbReference>
<evidence type="ECO:0000313" key="2">
    <source>
        <dbReference type="Proteomes" id="UP000010729"/>
    </source>
</evidence>
<dbReference type="AlphaFoldDB" id="N1UUF5"/>
<organism evidence="1 2">
    <name type="scientific">Arthrobacter crystallopoietes BAB-32</name>
    <dbReference type="NCBI Taxonomy" id="1246476"/>
    <lineage>
        <taxon>Bacteria</taxon>
        <taxon>Bacillati</taxon>
        <taxon>Actinomycetota</taxon>
        <taxon>Actinomycetes</taxon>
        <taxon>Micrococcales</taxon>
        <taxon>Micrococcaceae</taxon>
        <taxon>Crystallibacter</taxon>
    </lineage>
</organism>
<dbReference type="Proteomes" id="UP000010729">
    <property type="component" value="Unassembled WGS sequence"/>
</dbReference>
<dbReference type="RefSeq" id="WP_005269178.1">
    <property type="nucleotide sequence ID" value="NZ_ANPE02000135.1"/>
</dbReference>
<proteinExistence type="predicted"/>
<reference evidence="1 2" key="1">
    <citation type="journal article" date="2013" name="Genome Announc.">
        <title>Draft Genome Sequence of Arthrobacter crystallopoietes Strain BAB-32, Revealing Genes for Bioremediation.</title>
        <authorList>
            <person name="Joshi M.N."/>
            <person name="Pandit A.S."/>
            <person name="Sharma A."/>
            <person name="Pandya R.V."/>
            <person name="Desai S.M."/>
            <person name="Saxena A.K."/>
            <person name="Bagatharia S.B."/>
        </authorList>
    </citation>
    <scope>NUCLEOTIDE SEQUENCE [LARGE SCALE GENOMIC DNA]</scope>
    <source>
        <strain evidence="1 2">BAB-32</strain>
    </source>
</reference>
<comment type="caution">
    <text evidence="1">The sequence shown here is derived from an EMBL/GenBank/DDBJ whole genome shotgun (WGS) entry which is preliminary data.</text>
</comment>
<sequence length="66" mass="7754">MALNLPEEMDRELDRIAAEEHVSKDVLLQQGAQLVIDRHTRRREIEESLEFVMTHDAELLKRLEDA</sequence>